<keyword evidence="2" id="KW-1185">Reference proteome</keyword>
<evidence type="ECO:0000313" key="2">
    <source>
        <dbReference type="Proteomes" id="UP001596145"/>
    </source>
</evidence>
<proteinExistence type="predicted"/>
<name>A0ABD5QMZ4_9EURY</name>
<comment type="caution">
    <text evidence="1">The sequence shown here is derived from an EMBL/GenBank/DDBJ whole genome shotgun (WGS) entry which is preliminary data.</text>
</comment>
<dbReference type="EMBL" id="JBHSKV010000002">
    <property type="protein sequence ID" value="MFC5133633.1"/>
    <property type="molecule type" value="Genomic_DNA"/>
</dbReference>
<dbReference type="RefSeq" id="WP_122105659.1">
    <property type="nucleotide sequence ID" value="NZ_JBHSKV010000002.1"/>
</dbReference>
<dbReference type="InterPro" id="IPR013211">
    <property type="entry name" value="LVIVD"/>
</dbReference>
<evidence type="ECO:0000313" key="1">
    <source>
        <dbReference type="EMBL" id="MFC5133633.1"/>
    </source>
</evidence>
<dbReference type="AlphaFoldDB" id="A0ABD5QMZ4"/>
<reference evidence="1 2" key="1">
    <citation type="journal article" date="2019" name="Int. J. Syst. Evol. Microbiol.">
        <title>The Global Catalogue of Microorganisms (GCM) 10K type strain sequencing project: providing services to taxonomists for standard genome sequencing and annotation.</title>
        <authorList>
            <consortium name="The Broad Institute Genomics Platform"/>
            <consortium name="The Broad Institute Genome Sequencing Center for Infectious Disease"/>
            <person name="Wu L."/>
            <person name="Ma J."/>
        </authorList>
    </citation>
    <scope>NUCLEOTIDE SEQUENCE [LARGE SCALE GENOMIC DNA]</scope>
    <source>
        <strain evidence="1 2">CGMCC 1.16026</strain>
    </source>
</reference>
<sequence length="438" mass="49093">MVLEADEQKNVTPVGYSELNGRPGFKIAMQEVDGRWYVYLAHFWHRGWSIVDVTDPTDPELVRFVEGPDNTTTKQIQVADGKMITALERPGTTDPAHGESTDPSKPYETGAYIWDVETDPTDPELLGHYETGGRGTHRNFYNGGDYAFMCVSPEGFEPTLEDRTIDPVKNFHLRIIDISDPSEPTEISTFMWPGQHPEDDSEKPRTRYFHGPAYAMDDRAYLSYGRVGMVTLDISDIENPELVTNLGLGEGLGGYNGVHSYIPIPGTDLAAINSEAIHEGYPLDHESGDPLGYTFLVDISDEDQPHFEGTTHHGPRVVSSMPNPIPEPDAPYDSYFDKPGRFGPHNQHHPRGEDCRLHQSNYLVMTYFNAGVRIFDISDPAVPQEAGYFVPSDPEKRYGPRPRNELGSQVEDVAIDSRGYIYCTDPNRGLMIFESDLF</sequence>
<accession>A0ABD5QMZ4</accession>
<organism evidence="1 2">
    <name type="scientific">Halorubrum glutamatedens</name>
    <dbReference type="NCBI Taxonomy" id="2707018"/>
    <lineage>
        <taxon>Archaea</taxon>
        <taxon>Methanobacteriati</taxon>
        <taxon>Methanobacteriota</taxon>
        <taxon>Stenosarchaea group</taxon>
        <taxon>Halobacteria</taxon>
        <taxon>Halobacteriales</taxon>
        <taxon>Haloferacaceae</taxon>
        <taxon>Halorubrum</taxon>
    </lineage>
</organism>
<dbReference type="Pfam" id="PF08309">
    <property type="entry name" value="LVIVD"/>
    <property type="match status" value="3"/>
</dbReference>
<dbReference type="Proteomes" id="UP001596145">
    <property type="component" value="Unassembled WGS sequence"/>
</dbReference>
<protein>
    <submittedName>
        <fullName evidence="1">LVIVD repeat-containing protein</fullName>
    </submittedName>
</protein>
<gene>
    <name evidence="1" type="ORF">ACFPJA_02665</name>
</gene>